<evidence type="ECO:0000313" key="7">
    <source>
        <dbReference type="Proteomes" id="UP001157006"/>
    </source>
</evidence>
<dbReference type="PANTHER" id="PTHR47094:SF1">
    <property type="entry name" value="RING-TYPE E3 UBIQUITIN TRANSFERASE"/>
    <property type="match status" value="1"/>
</dbReference>
<dbReference type="InterPro" id="IPR017907">
    <property type="entry name" value="Znf_RING_CS"/>
</dbReference>
<name>A0AAV1A3N5_VICFA</name>
<evidence type="ECO:0000256" key="3">
    <source>
        <dbReference type="ARBA" id="ARBA00022833"/>
    </source>
</evidence>
<dbReference type="InterPro" id="IPR049627">
    <property type="entry name" value="SLX8"/>
</dbReference>
<dbReference type="InterPro" id="IPR013083">
    <property type="entry name" value="Znf_RING/FYVE/PHD"/>
</dbReference>
<dbReference type="EMBL" id="OX451738">
    <property type="protein sequence ID" value="CAI8605305.1"/>
    <property type="molecule type" value="Genomic_DNA"/>
</dbReference>
<dbReference type="GO" id="GO:0006511">
    <property type="term" value="P:ubiquitin-dependent protein catabolic process"/>
    <property type="evidence" value="ECO:0007669"/>
    <property type="project" value="TreeGrafter"/>
</dbReference>
<gene>
    <name evidence="6" type="ORF">VFH_III176760</name>
</gene>
<dbReference type="SMART" id="SM00184">
    <property type="entry name" value="RING"/>
    <property type="match status" value="1"/>
</dbReference>
<keyword evidence="2 4" id="KW-0863">Zinc-finger</keyword>
<organism evidence="6 7">
    <name type="scientific">Vicia faba</name>
    <name type="common">Broad bean</name>
    <name type="synonym">Faba vulgaris</name>
    <dbReference type="NCBI Taxonomy" id="3906"/>
    <lineage>
        <taxon>Eukaryota</taxon>
        <taxon>Viridiplantae</taxon>
        <taxon>Streptophyta</taxon>
        <taxon>Embryophyta</taxon>
        <taxon>Tracheophyta</taxon>
        <taxon>Spermatophyta</taxon>
        <taxon>Magnoliopsida</taxon>
        <taxon>eudicotyledons</taxon>
        <taxon>Gunneridae</taxon>
        <taxon>Pentapetalae</taxon>
        <taxon>rosids</taxon>
        <taxon>fabids</taxon>
        <taxon>Fabales</taxon>
        <taxon>Fabaceae</taxon>
        <taxon>Papilionoideae</taxon>
        <taxon>50 kb inversion clade</taxon>
        <taxon>NPAAA clade</taxon>
        <taxon>Hologalegina</taxon>
        <taxon>IRL clade</taxon>
        <taxon>Fabeae</taxon>
        <taxon>Vicia</taxon>
    </lineage>
</organism>
<dbReference type="PROSITE" id="PS00518">
    <property type="entry name" value="ZF_RING_1"/>
    <property type="match status" value="1"/>
</dbReference>
<dbReference type="SUPFAM" id="SSF57850">
    <property type="entry name" value="RING/U-box"/>
    <property type="match status" value="1"/>
</dbReference>
<evidence type="ECO:0000256" key="4">
    <source>
        <dbReference type="PROSITE-ProRule" id="PRU00175"/>
    </source>
</evidence>
<keyword evidence="7" id="KW-1185">Reference proteome</keyword>
<evidence type="ECO:0000256" key="1">
    <source>
        <dbReference type="ARBA" id="ARBA00022723"/>
    </source>
</evidence>
<dbReference type="InterPro" id="IPR001841">
    <property type="entry name" value="Znf_RING"/>
</dbReference>
<dbReference type="PANTHER" id="PTHR47094">
    <property type="entry name" value="ELFLESS, ISOFORM B"/>
    <property type="match status" value="1"/>
</dbReference>
<dbReference type="GO" id="GO:0140082">
    <property type="term" value="F:SUMO-ubiquitin ligase activity"/>
    <property type="evidence" value="ECO:0007669"/>
    <property type="project" value="TreeGrafter"/>
</dbReference>
<protein>
    <recommendedName>
        <fullName evidence="5">RING-type domain-containing protein</fullName>
    </recommendedName>
</protein>
<dbReference type="GO" id="GO:0032183">
    <property type="term" value="F:SUMO binding"/>
    <property type="evidence" value="ECO:0007669"/>
    <property type="project" value="TreeGrafter"/>
</dbReference>
<dbReference type="GO" id="GO:0033768">
    <property type="term" value="C:SUMO-targeted ubiquitin ligase complex"/>
    <property type="evidence" value="ECO:0007669"/>
    <property type="project" value="TreeGrafter"/>
</dbReference>
<evidence type="ECO:0000256" key="2">
    <source>
        <dbReference type="ARBA" id="ARBA00022771"/>
    </source>
</evidence>
<keyword evidence="3" id="KW-0862">Zinc</keyword>
<feature type="domain" description="RING-type" evidence="5">
    <location>
        <begin position="132"/>
        <end position="170"/>
    </location>
</feature>
<dbReference type="Gene3D" id="3.30.40.10">
    <property type="entry name" value="Zinc/RING finger domain, C3HC4 (zinc finger)"/>
    <property type="match status" value="1"/>
</dbReference>
<dbReference type="Pfam" id="PF13923">
    <property type="entry name" value="zf-C3HC4_2"/>
    <property type="match status" value="1"/>
</dbReference>
<evidence type="ECO:0000313" key="6">
    <source>
        <dbReference type="EMBL" id="CAI8605305.1"/>
    </source>
</evidence>
<proteinExistence type="predicted"/>
<dbReference type="Proteomes" id="UP001157006">
    <property type="component" value="Chromosome 3"/>
</dbReference>
<keyword evidence="1" id="KW-0479">Metal-binding</keyword>
<dbReference type="GO" id="GO:0008270">
    <property type="term" value="F:zinc ion binding"/>
    <property type="evidence" value="ECO:0007669"/>
    <property type="project" value="UniProtKB-KW"/>
</dbReference>
<dbReference type="GO" id="GO:0061630">
    <property type="term" value="F:ubiquitin protein ligase activity"/>
    <property type="evidence" value="ECO:0007669"/>
    <property type="project" value="InterPro"/>
</dbReference>
<dbReference type="AlphaFoldDB" id="A0AAV1A3N5"/>
<evidence type="ECO:0000259" key="5">
    <source>
        <dbReference type="PROSITE" id="PS50089"/>
    </source>
</evidence>
<dbReference type="PROSITE" id="PS50089">
    <property type="entry name" value="ZF_RING_2"/>
    <property type="match status" value="1"/>
</dbReference>
<accession>A0AAV1A3N5</accession>
<sequence length="187" mass="21617">MNYLNLNNYQQRRVNLLTGESSHGEGLYEPINVSQNNFEEIDDDVIETSPREFAEAVANARRNRMVNEVDSNRENHRISDFFLPDGRILQPNDDMIYINFDFIAHELAEKEKEAAEAKKRALETPKESPYKCPICMDSIEEEMATRCGHIFCKFCIKKAIKVQGKCPACRETVTSRQLRRVFLPSPN</sequence>
<reference evidence="6 7" key="1">
    <citation type="submission" date="2023-01" db="EMBL/GenBank/DDBJ databases">
        <authorList>
            <person name="Kreplak J."/>
        </authorList>
    </citation>
    <scope>NUCLEOTIDE SEQUENCE [LARGE SCALE GENOMIC DNA]</scope>
</reference>